<evidence type="ECO:0000313" key="3">
    <source>
        <dbReference type="Proteomes" id="UP001500689"/>
    </source>
</evidence>
<gene>
    <name evidence="2" type="ORF">GCM10022222_13440</name>
</gene>
<evidence type="ECO:0000313" key="2">
    <source>
        <dbReference type="EMBL" id="GAA3531626.1"/>
    </source>
</evidence>
<comment type="caution">
    <text evidence="2">The sequence shown here is derived from an EMBL/GenBank/DDBJ whole genome shotgun (WGS) entry which is preliminary data.</text>
</comment>
<dbReference type="RefSeq" id="WP_344856390.1">
    <property type="nucleotide sequence ID" value="NZ_BAAAZN010000002.1"/>
</dbReference>
<evidence type="ECO:0000259" key="1">
    <source>
        <dbReference type="Pfam" id="PF26136"/>
    </source>
</evidence>
<name>A0ABP6VCS8_9PSEU</name>
<proteinExistence type="predicted"/>
<dbReference type="InterPro" id="IPR058711">
    <property type="entry name" value="SCO6045-like_C"/>
</dbReference>
<accession>A0ABP6VCS8</accession>
<feature type="domain" description="SCO6045-like C-terminal" evidence="1">
    <location>
        <begin position="7"/>
        <end position="93"/>
    </location>
</feature>
<keyword evidence="3" id="KW-1185">Reference proteome</keyword>
<dbReference type="Pfam" id="PF26136">
    <property type="entry name" value="SCO6045_C"/>
    <property type="match status" value="1"/>
</dbReference>
<dbReference type="EMBL" id="BAAAZN010000002">
    <property type="protein sequence ID" value="GAA3531626.1"/>
    <property type="molecule type" value="Genomic_DNA"/>
</dbReference>
<reference evidence="3" key="1">
    <citation type="journal article" date="2019" name="Int. J. Syst. Evol. Microbiol.">
        <title>The Global Catalogue of Microorganisms (GCM) 10K type strain sequencing project: providing services to taxonomists for standard genome sequencing and annotation.</title>
        <authorList>
            <consortium name="The Broad Institute Genomics Platform"/>
            <consortium name="The Broad Institute Genome Sequencing Center for Infectious Disease"/>
            <person name="Wu L."/>
            <person name="Ma J."/>
        </authorList>
    </citation>
    <scope>NUCLEOTIDE SEQUENCE [LARGE SCALE GENOMIC DNA]</scope>
    <source>
        <strain evidence="3">JCM 16898</strain>
    </source>
</reference>
<organism evidence="2 3">
    <name type="scientific">Amycolatopsis ultiminotia</name>
    <dbReference type="NCBI Taxonomy" id="543629"/>
    <lineage>
        <taxon>Bacteria</taxon>
        <taxon>Bacillati</taxon>
        <taxon>Actinomycetota</taxon>
        <taxon>Actinomycetes</taxon>
        <taxon>Pseudonocardiales</taxon>
        <taxon>Pseudonocardiaceae</taxon>
        <taxon>Amycolatopsis</taxon>
    </lineage>
</organism>
<dbReference type="Proteomes" id="UP001500689">
    <property type="component" value="Unassembled WGS sequence"/>
</dbReference>
<sequence length="108" mass="12319">MSREELAARQAKLLENLLTGAAAPPGFDPERLRVEAGVLRGKRRRLVAYLRPDLPQALGPRFRSLFDAYAAEHPKTTEVRAHEYAAGFAAWLVSRGELPKPRRRRFRR</sequence>
<protein>
    <recommendedName>
        <fullName evidence="1">SCO6045-like C-terminal domain-containing protein</fullName>
    </recommendedName>
</protein>